<dbReference type="EMBL" id="KX871230">
    <property type="protein sequence ID" value="APC26080.1"/>
    <property type="molecule type" value="Genomic_DNA"/>
</dbReference>
<accession>A0A1J0FAR8</accession>
<evidence type="ECO:0000313" key="1">
    <source>
        <dbReference type="EMBL" id="APC26080.1"/>
    </source>
</evidence>
<keyword evidence="2" id="KW-1185">Reference proteome</keyword>
<proteinExistence type="predicted"/>
<protein>
    <submittedName>
        <fullName evidence="1">E4 ORF D</fullName>
    </submittedName>
</protein>
<dbReference type="RefSeq" id="YP_009325358.1">
    <property type="nucleotide sequence ID" value="NC_031948.1"/>
</dbReference>
<reference evidence="1 2" key="1">
    <citation type="journal article" date="2016" name="J. Virol.">
        <title>Evolution and cryo-EM capsid structure of a North American bat adenovirus and its relationship to other mastadenoviruses.</title>
        <authorList>
            <person name="Hackenbrack N."/>
            <person name="Rogers M.B."/>
            <person name="Ashley R.E."/>
            <person name="Keel M.K."/>
            <person name="Kubiski S.V."/>
            <person name="Bryan J.A."/>
            <person name="Ghedin E."/>
            <person name="Holmes E.C."/>
            <person name="Hafenstein S.L."/>
            <person name="Allison A.B."/>
        </authorList>
    </citation>
    <scope>NUCLEOTIDE SEQUENCE [LARGE SCALE GENOMIC DNA]</scope>
    <source>
        <strain evidence="1">250-A</strain>
    </source>
</reference>
<dbReference type="KEGG" id="vg:39105742"/>
<dbReference type="Proteomes" id="UP000204594">
    <property type="component" value="Segment"/>
</dbReference>
<name>A0A1J0FAR8_9ADEN</name>
<evidence type="ECO:0000313" key="2">
    <source>
        <dbReference type="Proteomes" id="UP000204594"/>
    </source>
</evidence>
<organism evidence="1 2">
    <name type="scientific">Bat mastadenovirus G</name>
    <dbReference type="NCBI Taxonomy" id="2015376"/>
    <lineage>
        <taxon>Viruses</taxon>
        <taxon>Varidnaviria</taxon>
        <taxon>Bamfordvirae</taxon>
        <taxon>Preplasmiviricota</taxon>
        <taxon>Polisuviricotina</taxon>
        <taxon>Pharingeaviricetes</taxon>
        <taxon>Rowavirales</taxon>
        <taxon>Adenoviridae</taxon>
        <taxon>Mastadenovirus</taxon>
        <taxon>Mastadenovirus magnauris</taxon>
    </lineage>
</organism>
<sequence>MASPLCPSRPPCIRGTVTFFEDFVRQVSSYVEDPYAFLFDMMFDVTGFHFEQVMLKTTDRDKPGITFKFVFHSPLAEDRASALSKYKTLLISELYAALQADENLKFDFGDRELFSVQISETFSFCS</sequence>
<dbReference type="GeneID" id="39105742"/>
<dbReference type="OrthoDB" id="28274at10239"/>